<accession>A0A0D7B9C1</accession>
<evidence type="ECO:0000256" key="1">
    <source>
        <dbReference type="ARBA" id="ARBA00022729"/>
    </source>
</evidence>
<dbReference type="Gene3D" id="1.50.10.100">
    <property type="entry name" value="Chondroitin AC/alginate lyase"/>
    <property type="match status" value="1"/>
</dbReference>
<dbReference type="GO" id="GO:0016829">
    <property type="term" value="F:lyase activity"/>
    <property type="evidence" value="ECO:0007669"/>
    <property type="project" value="UniProtKB-KW"/>
</dbReference>
<evidence type="ECO:0000256" key="3">
    <source>
        <dbReference type="SAM" id="MobiDB-lite"/>
    </source>
</evidence>
<proteinExistence type="predicted"/>
<keyword evidence="1 4" id="KW-0732">Signal</keyword>
<dbReference type="InterPro" id="IPR008929">
    <property type="entry name" value="Chondroitin_lyas"/>
</dbReference>
<evidence type="ECO:0000259" key="5">
    <source>
        <dbReference type="Pfam" id="PF05426"/>
    </source>
</evidence>
<dbReference type="STRING" id="1314674.A0A0D7B9C1"/>
<evidence type="ECO:0000313" key="6">
    <source>
        <dbReference type="EMBL" id="KIY66141.1"/>
    </source>
</evidence>
<name>A0A0D7B9C1_9AGAR</name>
<feature type="chain" id="PRO_5002316973" evidence="4">
    <location>
        <begin position="22"/>
        <end position="400"/>
    </location>
</feature>
<keyword evidence="7" id="KW-1185">Reference proteome</keyword>
<dbReference type="Proteomes" id="UP000054007">
    <property type="component" value="Unassembled WGS sequence"/>
</dbReference>
<evidence type="ECO:0000256" key="2">
    <source>
        <dbReference type="ARBA" id="ARBA00023239"/>
    </source>
</evidence>
<dbReference type="SUPFAM" id="SSF48230">
    <property type="entry name" value="Chondroitin AC/alginate lyase"/>
    <property type="match status" value="1"/>
</dbReference>
<gene>
    <name evidence="6" type="ORF">CYLTODRAFT_355566</name>
</gene>
<organism evidence="6 7">
    <name type="scientific">Cylindrobasidium torrendii FP15055 ss-10</name>
    <dbReference type="NCBI Taxonomy" id="1314674"/>
    <lineage>
        <taxon>Eukaryota</taxon>
        <taxon>Fungi</taxon>
        <taxon>Dikarya</taxon>
        <taxon>Basidiomycota</taxon>
        <taxon>Agaricomycotina</taxon>
        <taxon>Agaricomycetes</taxon>
        <taxon>Agaricomycetidae</taxon>
        <taxon>Agaricales</taxon>
        <taxon>Marasmiineae</taxon>
        <taxon>Physalacriaceae</taxon>
        <taxon>Cylindrobasidium</taxon>
    </lineage>
</organism>
<reference evidence="6 7" key="1">
    <citation type="journal article" date="2015" name="Fungal Genet. Biol.">
        <title>Evolution of novel wood decay mechanisms in Agaricales revealed by the genome sequences of Fistulina hepatica and Cylindrobasidium torrendii.</title>
        <authorList>
            <person name="Floudas D."/>
            <person name="Held B.W."/>
            <person name="Riley R."/>
            <person name="Nagy L.G."/>
            <person name="Koehler G."/>
            <person name="Ransdell A.S."/>
            <person name="Younus H."/>
            <person name="Chow J."/>
            <person name="Chiniquy J."/>
            <person name="Lipzen A."/>
            <person name="Tritt A."/>
            <person name="Sun H."/>
            <person name="Haridas S."/>
            <person name="LaButti K."/>
            <person name="Ohm R.A."/>
            <person name="Kues U."/>
            <person name="Blanchette R.A."/>
            <person name="Grigoriev I.V."/>
            <person name="Minto R.E."/>
            <person name="Hibbett D.S."/>
        </authorList>
    </citation>
    <scope>NUCLEOTIDE SEQUENCE [LARGE SCALE GENOMIC DNA]</scope>
    <source>
        <strain evidence="6 7">FP15055 ss-10</strain>
    </source>
</reference>
<dbReference type="GO" id="GO:0042597">
    <property type="term" value="C:periplasmic space"/>
    <property type="evidence" value="ECO:0007669"/>
    <property type="project" value="InterPro"/>
</dbReference>
<feature type="domain" description="Alginate lyase" evidence="5">
    <location>
        <begin position="98"/>
        <end position="234"/>
    </location>
</feature>
<feature type="signal peptide" evidence="4">
    <location>
        <begin position="1"/>
        <end position="21"/>
    </location>
</feature>
<dbReference type="EMBL" id="KN880564">
    <property type="protein sequence ID" value="KIY66141.1"/>
    <property type="molecule type" value="Genomic_DNA"/>
</dbReference>
<feature type="region of interest" description="Disordered" evidence="3">
    <location>
        <begin position="77"/>
        <end position="100"/>
    </location>
</feature>
<evidence type="ECO:0000256" key="4">
    <source>
        <dbReference type="SAM" id="SignalP"/>
    </source>
</evidence>
<dbReference type="AlphaFoldDB" id="A0A0D7B9C1"/>
<sequence>MRLSSLLTTASLVFAPHFVFGFNSSSNDAVVPRAPSSWVHPGVMIDKDQLNFIKGKVSAGAEPWSSAYSAMLGHELASPTRTPKPTRTVECGPTSTPNKGCTEERQDALAAYANSLAYYISNDATYAKKAISFMNAWANTIETHTNSNAKLQTGWAAASWARAGEIIRHTYSGWSSADVSKFETMLRNVYLPVLIGGSNSNGNWELVMMEAAIGISVFLEDGSSYDAAMKKFLGRVPAYIYLLKDGDYPKGAPGDGHDTKAEIVSYWQNQPTFQANGIAQETCRDFVHTGYGISSISHVAETARIQGNDLYSGDVGERLRYALGFHSQYELGTSKPSWLCPNKNLNLGLGPITEVGYNALHNRLGFAMTNTETLTKKGRPAGSNYLFVGWETLTHGDNTA</sequence>
<dbReference type="OrthoDB" id="526316at2759"/>
<dbReference type="Pfam" id="PF05426">
    <property type="entry name" value="Alginate_lyase"/>
    <property type="match status" value="1"/>
</dbReference>
<dbReference type="InterPro" id="IPR008397">
    <property type="entry name" value="Alginate_lyase_dom"/>
</dbReference>
<keyword evidence="2 6" id="KW-0456">Lyase</keyword>
<protein>
    <submittedName>
        <fullName evidence="6">Chondroitin AC/alginate lyase</fullName>
    </submittedName>
</protein>
<evidence type="ECO:0000313" key="7">
    <source>
        <dbReference type="Proteomes" id="UP000054007"/>
    </source>
</evidence>